<dbReference type="PRINTS" id="PR00080">
    <property type="entry name" value="SDRFAMILY"/>
</dbReference>
<dbReference type="GO" id="GO:0048038">
    <property type="term" value="F:quinone binding"/>
    <property type="evidence" value="ECO:0007669"/>
    <property type="project" value="TreeGrafter"/>
</dbReference>
<keyword evidence="5" id="KW-1185">Reference proteome</keyword>
<dbReference type="PANTHER" id="PTHR42760:SF133">
    <property type="entry name" value="3-OXOACYL-[ACYL-CARRIER-PROTEIN] REDUCTASE"/>
    <property type="match status" value="1"/>
</dbReference>
<dbReference type="OrthoDB" id="1669814at2759"/>
<dbReference type="Gene3D" id="3.40.50.720">
    <property type="entry name" value="NAD(P)-binding Rossmann-like Domain"/>
    <property type="match status" value="1"/>
</dbReference>
<evidence type="ECO:0000256" key="3">
    <source>
        <dbReference type="ARBA" id="ARBA00023002"/>
    </source>
</evidence>
<protein>
    <submittedName>
        <fullName evidence="4">Related to dehydrogenases with different specificities (Related to short-chain alcohol dehydrogenases)</fullName>
    </submittedName>
</protein>
<dbReference type="EMBL" id="FJOG01000002">
    <property type="protein sequence ID" value="CZR51898.1"/>
    <property type="molecule type" value="Genomic_DNA"/>
</dbReference>
<keyword evidence="3" id="KW-0560">Oxidoreductase</keyword>
<dbReference type="PANTHER" id="PTHR42760">
    <property type="entry name" value="SHORT-CHAIN DEHYDROGENASES/REDUCTASES FAMILY MEMBER"/>
    <property type="match status" value="1"/>
</dbReference>
<sequence length="288" mass="30462">MVSQSFASLLRSTSHLSYRNLLVHPARRLRRFSASPFLNREPPHEPTPNPLQGKSCIITGASRGIGAAIAKRFAQEGVRCILVGRNEQLLLSVRDGLGTGDEHRVVVGDVGSDAFWGNMKKEKVDILVNSAGITHCSPLFVTSPSLLEEVMRTNLMGTMMACRTMGKNMMALKGGCIINVASLLGQKGGKGSAAYAASKAGVIGLSRALAAELGEKNVRVNVIVPGYIETDMTEGAAMTPNARSEALNAIPLKRFGRPSEIADAAVFLAANAYANNCVLNVDGGLSAI</sequence>
<evidence type="ECO:0000256" key="1">
    <source>
        <dbReference type="ARBA" id="ARBA00006484"/>
    </source>
</evidence>
<dbReference type="InterPro" id="IPR002347">
    <property type="entry name" value="SDR_fam"/>
</dbReference>
<name>A0A1L7WGJ6_9HELO</name>
<dbReference type="GO" id="GO:0016616">
    <property type="term" value="F:oxidoreductase activity, acting on the CH-OH group of donors, NAD or NADP as acceptor"/>
    <property type="evidence" value="ECO:0007669"/>
    <property type="project" value="TreeGrafter"/>
</dbReference>
<dbReference type="PRINTS" id="PR00081">
    <property type="entry name" value="GDHRDH"/>
</dbReference>
<comment type="similarity">
    <text evidence="1">Belongs to the short-chain dehydrogenases/reductases (SDR) family.</text>
</comment>
<dbReference type="Proteomes" id="UP000184330">
    <property type="component" value="Unassembled WGS sequence"/>
</dbReference>
<evidence type="ECO:0000256" key="2">
    <source>
        <dbReference type="ARBA" id="ARBA00022857"/>
    </source>
</evidence>
<dbReference type="PROSITE" id="PS00061">
    <property type="entry name" value="ADH_SHORT"/>
    <property type="match status" value="1"/>
</dbReference>
<reference evidence="4 5" key="1">
    <citation type="submission" date="2016-03" db="EMBL/GenBank/DDBJ databases">
        <authorList>
            <person name="Ploux O."/>
        </authorList>
    </citation>
    <scope>NUCLEOTIDE SEQUENCE [LARGE SCALE GENOMIC DNA]</scope>
    <source>
        <strain evidence="4 5">UAMH 11012</strain>
    </source>
</reference>
<gene>
    <name evidence="4" type="ORF">PAC_01775</name>
</gene>
<evidence type="ECO:0000313" key="4">
    <source>
        <dbReference type="EMBL" id="CZR51898.1"/>
    </source>
</evidence>
<proteinExistence type="inferred from homology"/>
<dbReference type="GO" id="GO:0006633">
    <property type="term" value="P:fatty acid biosynthetic process"/>
    <property type="evidence" value="ECO:0007669"/>
    <property type="project" value="TreeGrafter"/>
</dbReference>
<dbReference type="AlphaFoldDB" id="A0A1L7WGJ6"/>
<dbReference type="SUPFAM" id="SSF51735">
    <property type="entry name" value="NAD(P)-binding Rossmann-fold domains"/>
    <property type="match status" value="1"/>
</dbReference>
<dbReference type="FunFam" id="3.40.50.720:FF:000173">
    <property type="entry name" value="3-oxoacyl-[acyl-carrier protein] reductase"/>
    <property type="match status" value="1"/>
</dbReference>
<dbReference type="Pfam" id="PF13561">
    <property type="entry name" value="adh_short_C2"/>
    <property type="match status" value="1"/>
</dbReference>
<dbReference type="STRING" id="576137.A0A1L7WGJ6"/>
<accession>A0A1L7WGJ6</accession>
<dbReference type="InterPro" id="IPR020904">
    <property type="entry name" value="Sc_DH/Rdtase_CS"/>
</dbReference>
<keyword evidence="2" id="KW-0521">NADP</keyword>
<organism evidence="4 5">
    <name type="scientific">Phialocephala subalpina</name>
    <dbReference type="NCBI Taxonomy" id="576137"/>
    <lineage>
        <taxon>Eukaryota</taxon>
        <taxon>Fungi</taxon>
        <taxon>Dikarya</taxon>
        <taxon>Ascomycota</taxon>
        <taxon>Pezizomycotina</taxon>
        <taxon>Leotiomycetes</taxon>
        <taxon>Helotiales</taxon>
        <taxon>Mollisiaceae</taxon>
        <taxon>Phialocephala</taxon>
        <taxon>Phialocephala fortinii species complex</taxon>
    </lineage>
</organism>
<evidence type="ECO:0000313" key="5">
    <source>
        <dbReference type="Proteomes" id="UP000184330"/>
    </source>
</evidence>
<dbReference type="InterPro" id="IPR036291">
    <property type="entry name" value="NAD(P)-bd_dom_sf"/>
</dbReference>